<dbReference type="EMBL" id="JADWYR010000001">
    <property type="protein sequence ID" value="MBG9376221.1"/>
    <property type="molecule type" value="Genomic_DNA"/>
</dbReference>
<dbReference type="RefSeq" id="WP_196990239.1">
    <property type="nucleotide sequence ID" value="NZ_JADWYR010000001.1"/>
</dbReference>
<accession>A0A931E670</accession>
<name>A0A931E670_9BACT</name>
<evidence type="ECO:0000313" key="1">
    <source>
        <dbReference type="EMBL" id="MBG9376221.1"/>
    </source>
</evidence>
<dbReference type="AlphaFoldDB" id="A0A931E670"/>
<keyword evidence="2" id="KW-1185">Reference proteome</keyword>
<protein>
    <submittedName>
        <fullName evidence="1">Uncharacterized protein</fullName>
    </submittedName>
</protein>
<proteinExistence type="predicted"/>
<comment type="caution">
    <text evidence="1">The sequence shown here is derived from an EMBL/GenBank/DDBJ whole genome shotgun (WGS) entry which is preliminary data.</text>
</comment>
<sequence length="389" mass="45445">MNRNIKRVLAGAVLLTPLWMYMAWLCTPKKQLVAAIIDKTVLTSKGQEHASFSWVLNHEKYTKNKTSLYDVSSDYFGFFPGKDEQYKLKGLERFSTNDLEKLSNDADLVYVTDAYGIYRNEWYKENRKTERSGIVYGGMSTEDMHYLEMMKAKHKLILTEFNCIGSPTNDHIRARFEENFGLRWTGWTGRYFNSLDTLENPELPRWIIRDYQRDHNNQWNFKKAGIVFVNTTDEVVILETKNHLNDALPKIITNAAGTAHFNLPQTMPYPFWFDVTMADTAVNTVIANFSIDVNEAGKKSLTEKGIPCSFPAVQYHRQNDYTFFYFSADFSDNPVNLFSSRFSAVESMKFLFYNHFDELNRAAFFWKYYRPLVTTILKDYYHTKPKASQ</sequence>
<evidence type="ECO:0000313" key="2">
    <source>
        <dbReference type="Proteomes" id="UP000628448"/>
    </source>
</evidence>
<gene>
    <name evidence="1" type="ORF">I5907_08240</name>
</gene>
<organism evidence="1 2">
    <name type="scientific">Panacibacter microcysteis</name>
    <dbReference type="NCBI Taxonomy" id="2793269"/>
    <lineage>
        <taxon>Bacteria</taxon>
        <taxon>Pseudomonadati</taxon>
        <taxon>Bacteroidota</taxon>
        <taxon>Chitinophagia</taxon>
        <taxon>Chitinophagales</taxon>
        <taxon>Chitinophagaceae</taxon>
        <taxon>Panacibacter</taxon>
    </lineage>
</organism>
<reference evidence="1" key="1">
    <citation type="submission" date="2020-11" db="EMBL/GenBank/DDBJ databases">
        <title>Bacterial whole genome sequence for Panacibacter sp. DH6.</title>
        <authorList>
            <person name="Le V."/>
            <person name="Ko S."/>
            <person name="Ahn C.-Y."/>
            <person name="Oh H.-M."/>
        </authorList>
    </citation>
    <scope>NUCLEOTIDE SEQUENCE</scope>
    <source>
        <strain evidence="1">DH6</strain>
    </source>
</reference>
<dbReference type="Proteomes" id="UP000628448">
    <property type="component" value="Unassembled WGS sequence"/>
</dbReference>